<feature type="domain" description="Chaperone DnaJ C-terminal" evidence="6">
    <location>
        <begin position="34"/>
        <end position="181"/>
    </location>
</feature>
<comment type="caution">
    <text evidence="7">The sequence shown here is derived from an EMBL/GenBank/DDBJ whole genome shotgun (WGS) entry which is preliminary data.</text>
</comment>
<dbReference type="SUPFAM" id="SSF49493">
    <property type="entry name" value="HSP40/DnaJ peptide-binding domain"/>
    <property type="match status" value="2"/>
</dbReference>
<keyword evidence="4" id="KW-0862">Zinc</keyword>
<keyword evidence="5" id="KW-0143">Chaperone</keyword>
<protein>
    <recommendedName>
        <fullName evidence="6">Chaperone DnaJ C-terminal domain-containing protein</fullName>
    </recommendedName>
</protein>
<organism evidence="7">
    <name type="scientific">marine sediment metagenome</name>
    <dbReference type="NCBI Taxonomy" id="412755"/>
    <lineage>
        <taxon>unclassified sequences</taxon>
        <taxon>metagenomes</taxon>
        <taxon>ecological metagenomes</taxon>
    </lineage>
</organism>
<dbReference type="EMBL" id="BARW01003145">
    <property type="protein sequence ID" value="GAI63889.1"/>
    <property type="molecule type" value="Genomic_DNA"/>
</dbReference>
<dbReference type="PANTHER" id="PTHR43096">
    <property type="entry name" value="DNAJ HOMOLOG 1, MITOCHONDRIAL-RELATED"/>
    <property type="match status" value="1"/>
</dbReference>
<evidence type="ECO:0000259" key="6">
    <source>
        <dbReference type="Pfam" id="PF01556"/>
    </source>
</evidence>
<keyword evidence="2" id="KW-0677">Repeat</keyword>
<accession>X1S7X6</accession>
<reference evidence="7" key="1">
    <citation type="journal article" date="2014" name="Front. Microbiol.">
        <title>High frequency of phylogenetically diverse reductive dehalogenase-homologous genes in deep subseafloor sedimentary metagenomes.</title>
        <authorList>
            <person name="Kawai M."/>
            <person name="Futagami T."/>
            <person name="Toyoda A."/>
            <person name="Takaki Y."/>
            <person name="Nishi S."/>
            <person name="Hori S."/>
            <person name="Arai W."/>
            <person name="Tsubouchi T."/>
            <person name="Morono Y."/>
            <person name="Uchiyama I."/>
            <person name="Ito T."/>
            <person name="Fujiyama A."/>
            <person name="Inagaki F."/>
            <person name="Takami H."/>
        </authorList>
    </citation>
    <scope>NUCLEOTIDE SEQUENCE</scope>
    <source>
        <strain evidence="7">Expedition CK06-06</strain>
    </source>
</reference>
<evidence type="ECO:0000313" key="7">
    <source>
        <dbReference type="EMBL" id="GAI63889.1"/>
    </source>
</evidence>
<gene>
    <name evidence="7" type="ORF">S12H4_08215</name>
</gene>
<evidence type="ECO:0000256" key="5">
    <source>
        <dbReference type="ARBA" id="ARBA00023186"/>
    </source>
</evidence>
<dbReference type="AlphaFoldDB" id="X1S7X6"/>
<evidence type="ECO:0000256" key="4">
    <source>
        <dbReference type="ARBA" id="ARBA00022833"/>
    </source>
</evidence>
<dbReference type="GO" id="GO:0008270">
    <property type="term" value="F:zinc ion binding"/>
    <property type="evidence" value="ECO:0007669"/>
    <property type="project" value="UniProtKB-KW"/>
</dbReference>
<dbReference type="GO" id="GO:0005737">
    <property type="term" value="C:cytoplasm"/>
    <property type="evidence" value="ECO:0007669"/>
    <property type="project" value="TreeGrafter"/>
</dbReference>
<dbReference type="InterPro" id="IPR008971">
    <property type="entry name" value="HSP40/DnaJ_pept-bd"/>
</dbReference>
<evidence type="ECO:0000256" key="2">
    <source>
        <dbReference type="ARBA" id="ARBA00022737"/>
    </source>
</evidence>
<keyword evidence="1" id="KW-0479">Metal-binding</keyword>
<dbReference type="InterPro" id="IPR002939">
    <property type="entry name" value="DnaJ_C"/>
</dbReference>
<evidence type="ECO:0000256" key="1">
    <source>
        <dbReference type="ARBA" id="ARBA00022723"/>
    </source>
</evidence>
<dbReference type="GO" id="GO:0042026">
    <property type="term" value="P:protein refolding"/>
    <property type="evidence" value="ECO:0007669"/>
    <property type="project" value="TreeGrafter"/>
</dbReference>
<dbReference type="CDD" id="cd10747">
    <property type="entry name" value="DnaJ_C"/>
    <property type="match status" value="1"/>
</dbReference>
<dbReference type="Pfam" id="PF01556">
    <property type="entry name" value="DnaJ_C"/>
    <property type="match status" value="1"/>
</dbReference>
<dbReference type="PANTHER" id="PTHR43096:SF52">
    <property type="entry name" value="DNAJ HOMOLOG 1, MITOCHONDRIAL-RELATED"/>
    <property type="match status" value="1"/>
</dbReference>
<proteinExistence type="predicted"/>
<dbReference type="FunFam" id="2.60.260.20:FF:000005">
    <property type="entry name" value="Chaperone protein dnaJ 1, mitochondrial"/>
    <property type="match status" value="1"/>
</dbReference>
<sequence>GLNSPFRRNANSYGSFFGGFGGPGGPVKGQDLIYELSVNLEDIVQTNQKTIAYNLGGHHEQIKVKIPAGIGDGKKLRLTGKGQPGPEGGTPGNLYIKVKVLAHPVFTRDGDDLYLTREVTFSDAVLGASIEVPTIDGKRLSLKVPAGSQNGSKLRLKGYGMPRTNGRGRGYAYVKLSITVPKKLDKRQRELVERLKESGL</sequence>
<keyword evidence="3" id="KW-0863">Zinc-finger</keyword>
<feature type="non-terminal residue" evidence="7">
    <location>
        <position position="1"/>
    </location>
</feature>
<dbReference type="GO" id="GO:0051082">
    <property type="term" value="F:unfolded protein binding"/>
    <property type="evidence" value="ECO:0007669"/>
    <property type="project" value="InterPro"/>
</dbReference>
<evidence type="ECO:0000256" key="3">
    <source>
        <dbReference type="ARBA" id="ARBA00022771"/>
    </source>
</evidence>
<name>X1S7X6_9ZZZZ</name>
<dbReference type="Gene3D" id="2.60.260.20">
    <property type="entry name" value="Urease metallochaperone UreE, N-terminal domain"/>
    <property type="match status" value="2"/>
</dbReference>